<protein>
    <recommendedName>
        <fullName evidence="1">Helix-turn-helix domain-containing protein</fullName>
    </recommendedName>
</protein>
<evidence type="ECO:0000259" key="1">
    <source>
        <dbReference type="Pfam" id="PF12728"/>
    </source>
</evidence>
<proteinExistence type="predicted"/>
<dbReference type="SUPFAM" id="SSF55785">
    <property type="entry name" value="PYP-like sensor domain (PAS domain)"/>
    <property type="match status" value="1"/>
</dbReference>
<organism evidence="2">
    <name type="scientific">uncultured Desulfobacterium sp</name>
    <dbReference type="NCBI Taxonomy" id="201089"/>
    <lineage>
        <taxon>Bacteria</taxon>
        <taxon>Pseudomonadati</taxon>
        <taxon>Thermodesulfobacteriota</taxon>
        <taxon>Desulfobacteria</taxon>
        <taxon>Desulfobacterales</taxon>
        <taxon>Desulfobacteriaceae</taxon>
        <taxon>Desulfobacterium</taxon>
        <taxon>environmental samples</taxon>
    </lineage>
</organism>
<dbReference type="NCBIfam" id="TIGR00229">
    <property type="entry name" value="sensory_box"/>
    <property type="match status" value="1"/>
</dbReference>
<dbReference type="Pfam" id="PF12728">
    <property type="entry name" value="HTH_17"/>
    <property type="match status" value="1"/>
</dbReference>
<dbReference type="InterPro" id="IPR041657">
    <property type="entry name" value="HTH_17"/>
</dbReference>
<dbReference type="Gene3D" id="3.30.450.20">
    <property type="entry name" value="PAS domain"/>
    <property type="match status" value="1"/>
</dbReference>
<accession>E1Y8B9</accession>
<dbReference type="InterPro" id="IPR035965">
    <property type="entry name" value="PAS-like_dom_sf"/>
</dbReference>
<dbReference type="EMBL" id="FR695864">
    <property type="protein sequence ID" value="CBX26813.1"/>
    <property type="molecule type" value="Genomic_DNA"/>
</dbReference>
<sequence>MNLSKQLQMLSVMDIAAICGVARSTVSYWIAKKSLPASRDGKKHVVSINNLIAFLEAEDYPVPKSLTEFPDALYQQDLKLFKACWEYWSESHSENGCKSCSVFTNSLMVCFTARNNPGQKCRMDCSECKYFYDYHAPDMSFIHQISNPAAIYKDLYIWSANRAWADLCGVKTKNLIGAGIEEFIHSESLKNIMNYDKKLRMGNSSEVLRFNLSFISRNGNKIKTDLLASPLKKPDGTWLAVVERQYQL</sequence>
<gene>
    <name evidence="2" type="ORF">N47_A08420</name>
</gene>
<name>E1Y8B9_9BACT</name>
<evidence type="ECO:0000313" key="2">
    <source>
        <dbReference type="EMBL" id="CBX26813.1"/>
    </source>
</evidence>
<dbReference type="AlphaFoldDB" id="E1Y8B9"/>
<dbReference type="InterPro" id="IPR000014">
    <property type="entry name" value="PAS"/>
</dbReference>
<feature type="domain" description="Helix-turn-helix" evidence="1">
    <location>
        <begin position="9"/>
        <end position="57"/>
    </location>
</feature>
<reference evidence="2" key="1">
    <citation type="journal article" date="2011" name="Environ. Microbiol.">
        <title>Genomic insights into the metabolic potential of the polycyclic aromatic hydrocarbon degrading sulfate-reducing Deltaproteobacterium N47.</title>
        <authorList>
            <person name="Bergmann F."/>
            <person name="Selesi D."/>
            <person name="Weinmaier T."/>
            <person name="Tischler P."/>
            <person name="Rattei T."/>
            <person name="Meckenstock R.U."/>
        </authorList>
    </citation>
    <scope>NUCLEOTIDE SEQUENCE</scope>
</reference>